<dbReference type="PANTHER" id="PTHR37456:SF3">
    <property type="entry name" value="COLLAGEN ALPHA-1(XXV) CHAIN"/>
    <property type="match status" value="1"/>
</dbReference>
<accession>A0A6J6KQZ2</accession>
<name>A0A6J6KQZ2_9ZZZZ</name>
<gene>
    <name evidence="3" type="ORF">UFOPK2254_00196</name>
</gene>
<dbReference type="InterPro" id="IPR050938">
    <property type="entry name" value="Collagen_Structural_Proteins"/>
</dbReference>
<feature type="region of interest" description="Disordered" evidence="2">
    <location>
        <begin position="131"/>
        <end position="150"/>
    </location>
</feature>
<reference evidence="3" key="1">
    <citation type="submission" date="2020-05" db="EMBL/GenBank/DDBJ databases">
        <authorList>
            <person name="Chiriac C."/>
            <person name="Salcher M."/>
            <person name="Ghai R."/>
            <person name="Kavagutti S V."/>
        </authorList>
    </citation>
    <scope>NUCLEOTIDE SEQUENCE</scope>
</reference>
<evidence type="ECO:0000256" key="1">
    <source>
        <dbReference type="ARBA" id="ARBA00022737"/>
    </source>
</evidence>
<protein>
    <submittedName>
        <fullName evidence="3">Unannotated protein</fullName>
    </submittedName>
</protein>
<proteinExistence type="predicted"/>
<evidence type="ECO:0000256" key="2">
    <source>
        <dbReference type="SAM" id="MobiDB-lite"/>
    </source>
</evidence>
<evidence type="ECO:0000313" key="3">
    <source>
        <dbReference type="EMBL" id="CAB4651736.1"/>
    </source>
</evidence>
<sequence length="372" mass="35885">MKRNPRFVLIIAITSLASTILSTIPSMAEGKAKAVKPAAAGRTSTSIPNTILSGTVAPKASLGIDGDFYLDFKSMNFYGPKVSGKWPLPIGLRGPQGATGAPGVMGLDGDDGATGKAGSSSVVAGATGATGAIGSVGPAGPKGETGAAGGSGAPGMMGAAGVAGSQGAAGAAGTSGGQGAQGIQGVQGAPGSKGDTGNVGDAGAKGDKGNTGDTGNAGSKGDTGNAGATGPSTSNFGIITFSAPILGAAGVSQTSNNFGSFDARKSYLVRITLETWNATKLISTYPLSLEVTAIGASPTISVSYNVANGSFWNPTSLAKQDKVGIIADVLIDGTSAATAFDLVVTVACGVATTSYAISLAGAYVKTLIGQVG</sequence>
<dbReference type="PANTHER" id="PTHR37456">
    <property type="entry name" value="SI:CH211-266K2.1"/>
    <property type="match status" value="1"/>
</dbReference>
<keyword evidence="1" id="KW-0677">Repeat</keyword>
<feature type="compositionally biased region" description="Low complexity" evidence="2">
    <location>
        <begin position="131"/>
        <end position="145"/>
    </location>
</feature>
<feature type="region of interest" description="Disordered" evidence="2">
    <location>
        <begin position="161"/>
        <end position="229"/>
    </location>
</feature>
<feature type="compositionally biased region" description="Gly residues" evidence="2">
    <location>
        <begin position="173"/>
        <end position="182"/>
    </location>
</feature>
<organism evidence="3">
    <name type="scientific">freshwater metagenome</name>
    <dbReference type="NCBI Taxonomy" id="449393"/>
    <lineage>
        <taxon>unclassified sequences</taxon>
        <taxon>metagenomes</taxon>
        <taxon>ecological metagenomes</taxon>
    </lineage>
</organism>
<dbReference type="AlphaFoldDB" id="A0A6J6KQZ2"/>
<dbReference type="EMBL" id="CAEZWO010000010">
    <property type="protein sequence ID" value="CAB4651736.1"/>
    <property type="molecule type" value="Genomic_DNA"/>
</dbReference>
<feature type="compositionally biased region" description="Low complexity" evidence="2">
    <location>
        <begin position="161"/>
        <end position="172"/>
    </location>
</feature>
<dbReference type="InterPro" id="IPR008160">
    <property type="entry name" value="Collagen"/>
</dbReference>
<dbReference type="Pfam" id="PF01391">
    <property type="entry name" value="Collagen"/>
    <property type="match status" value="1"/>
</dbReference>